<dbReference type="CDD" id="cd00027">
    <property type="entry name" value="BRCT"/>
    <property type="match status" value="1"/>
</dbReference>
<dbReference type="SUPFAM" id="SSF54236">
    <property type="entry name" value="Ubiquitin-like"/>
    <property type="match status" value="1"/>
</dbReference>
<dbReference type="PRINTS" id="PR00869">
    <property type="entry name" value="DNAPOLX"/>
</dbReference>
<dbReference type="SUPFAM" id="SSF47802">
    <property type="entry name" value="DNA polymerase beta, N-terminal domain-like"/>
    <property type="match status" value="1"/>
</dbReference>
<keyword evidence="5" id="KW-0237">DNA synthesis</keyword>
<dbReference type="InterPro" id="IPR002054">
    <property type="entry name" value="DNA-dir_DNA_pol_X"/>
</dbReference>
<evidence type="ECO:0000256" key="11">
    <source>
        <dbReference type="ARBA" id="ARBA00023125"/>
    </source>
</evidence>
<dbReference type="OrthoDB" id="205514at2759"/>
<dbReference type="Gene3D" id="1.10.150.20">
    <property type="entry name" value="5' to 3' exonuclease, C-terminal subdomain"/>
    <property type="match status" value="1"/>
</dbReference>
<feature type="compositionally biased region" description="Polar residues" evidence="15">
    <location>
        <begin position="33"/>
        <end position="52"/>
    </location>
</feature>
<dbReference type="GO" id="GO:0016829">
    <property type="term" value="F:lyase activity"/>
    <property type="evidence" value="ECO:0007669"/>
    <property type="project" value="UniProtKB-KW"/>
</dbReference>
<keyword evidence="6" id="KW-0808">Transferase</keyword>
<dbReference type="Pfam" id="PF14792">
    <property type="entry name" value="DNA_pol_B_palm"/>
    <property type="match status" value="1"/>
</dbReference>
<dbReference type="EC" id="2.7.7.7" evidence="3"/>
<keyword evidence="10" id="KW-0239">DNA-directed DNA polymerase</keyword>
<evidence type="ECO:0000256" key="3">
    <source>
        <dbReference type="ARBA" id="ARBA00012417"/>
    </source>
</evidence>
<dbReference type="GO" id="GO:0005634">
    <property type="term" value="C:nucleus"/>
    <property type="evidence" value="ECO:0007669"/>
    <property type="project" value="TreeGrafter"/>
</dbReference>
<dbReference type="RefSeq" id="XP_040728002.1">
    <property type="nucleotide sequence ID" value="XM_040870362.1"/>
</dbReference>
<dbReference type="PROSITE" id="PS50172">
    <property type="entry name" value="BRCT"/>
    <property type="match status" value="1"/>
</dbReference>
<evidence type="ECO:0000256" key="15">
    <source>
        <dbReference type="SAM" id="MobiDB-lite"/>
    </source>
</evidence>
<dbReference type="GO" id="GO:0003887">
    <property type="term" value="F:DNA-directed DNA polymerase activity"/>
    <property type="evidence" value="ECO:0007669"/>
    <property type="project" value="UniProtKB-KW"/>
</dbReference>
<evidence type="ECO:0000313" key="18">
    <source>
        <dbReference type="EMBL" id="ORY87146.1"/>
    </source>
</evidence>
<evidence type="ECO:0000256" key="10">
    <source>
        <dbReference type="ARBA" id="ARBA00022932"/>
    </source>
</evidence>
<dbReference type="InterPro" id="IPR032752">
    <property type="entry name" value="DC-UbP/UBTD2_N"/>
</dbReference>
<dbReference type="AlphaFoldDB" id="A0A1Y2FVD0"/>
<dbReference type="Gene3D" id="1.20.225.20">
    <property type="entry name" value="Ub domain-containing protein, DC-UbP/UBTD2, N-terminal domain"/>
    <property type="match status" value="1"/>
</dbReference>
<dbReference type="InterPro" id="IPR019843">
    <property type="entry name" value="DNA_pol-X_BS"/>
</dbReference>
<dbReference type="STRING" id="56484.A0A1Y2FVD0"/>
<name>A0A1Y2FVD0_PROLT</name>
<comment type="caution">
    <text evidence="18">The sequence shown here is derived from an EMBL/GenBank/DDBJ whole genome shotgun (WGS) entry which is preliminary data.</text>
</comment>
<protein>
    <recommendedName>
        <fullName evidence="4">DNA polymerase lambda</fullName>
        <ecNumber evidence="3">2.7.7.7</ecNumber>
    </recommendedName>
</protein>
<comment type="catalytic activity">
    <reaction evidence="14">
        <text>DNA(n) + a 2'-deoxyribonucleoside 5'-triphosphate = DNA(n+1) + diphosphate</text>
        <dbReference type="Rhea" id="RHEA:22508"/>
        <dbReference type="Rhea" id="RHEA-COMP:17339"/>
        <dbReference type="Rhea" id="RHEA-COMP:17340"/>
        <dbReference type="ChEBI" id="CHEBI:33019"/>
        <dbReference type="ChEBI" id="CHEBI:61560"/>
        <dbReference type="ChEBI" id="CHEBI:173112"/>
        <dbReference type="EC" id="2.7.7.7"/>
    </reaction>
</comment>
<dbReference type="SUPFAM" id="SSF81301">
    <property type="entry name" value="Nucleotidyltransferase"/>
    <property type="match status" value="1"/>
</dbReference>
<evidence type="ECO:0000256" key="4">
    <source>
        <dbReference type="ARBA" id="ARBA00016513"/>
    </source>
</evidence>
<dbReference type="Pfam" id="PF10391">
    <property type="entry name" value="DNA_pol_lambd_f"/>
    <property type="match status" value="1"/>
</dbReference>
<dbReference type="GO" id="GO:0003677">
    <property type="term" value="F:DNA binding"/>
    <property type="evidence" value="ECO:0007669"/>
    <property type="project" value="UniProtKB-KW"/>
</dbReference>
<dbReference type="InterPro" id="IPR029071">
    <property type="entry name" value="Ubiquitin-like_domsf"/>
</dbReference>
<keyword evidence="12" id="KW-0234">DNA repair</keyword>
<dbReference type="CDD" id="cd00141">
    <property type="entry name" value="NT_POLXc"/>
    <property type="match status" value="1"/>
</dbReference>
<dbReference type="PANTHER" id="PTHR11276">
    <property type="entry name" value="DNA POLYMERASE TYPE-X FAMILY MEMBER"/>
    <property type="match status" value="1"/>
</dbReference>
<dbReference type="InterPro" id="IPR037160">
    <property type="entry name" value="DNA_Pol_thumb_sf"/>
</dbReference>
<evidence type="ECO:0000256" key="2">
    <source>
        <dbReference type="ARBA" id="ARBA00008323"/>
    </source>
</evidence>
<evidence type="ECO:0000256" key="8">
    <source>
        <dbReference type="ARBA" id="ARBA00022705"/>
    </source>
</evidence>
<evidence type="ECO:0000259" key="17">
    <source>
        <dbReference type="PROSITE" id="PS50172"/>
    </source>
</evidence>
<proteinExistence type="inferred from homology"/>
<feature type="domain" description="Ubiquitin-like" evidence="16">
    <location>
        <begin position="206"/>
        <end position="273"/>
    </location>
</feature>
<organism evidence="18 19">
    <name type="scientific">Protomyces lactucae-debilis</name>
    <dbReference type="NCBI Taxonomy" id="2754530"/>
    <lineage>
        <taxon>Eukaryota</taxon>
        <taxon>Fungi</taxon>
        <taxon>Dikarya</taxon>
        <taxon>Ascomycota</taxon>
        <taxon>Taphrinomycotina</taxon>
        <taxon>Taphrinomycetes</taxon>
        <taxon>Taphrinales</taxon>
        <taxon>Protomycetaceae</taxon>
        <taxon>Protomyces</taxon>
    </lineage>
</organism>
<evidence type="ECO:0000256" key="13">
    <source>
        <dbReference type="ARBA" id="ARBA00023239"/>
    </source>
</evidence>
<dbReference type="InterPro" id="IPR022312">
    <property type="entry name" value="DNA_pol_X"/>
</dbReference>
<dbReference type="InterPro" id="IPR029398">
    <property type="entry name" value="PolB_thumb"/>
</dbReference>
<comment type="similarity">
    <text evidence="2">Belongs to the DNA polymerase type-X family.</text>
</comment>
<dbReference type="InterPro" id="IPR027421">
    <property type="entry name" value="DNA_pol_lamdba_lyase_dom_sf"/>
</dbReference>
<dbReference type="SUPFAM" id="SSF81585">
    <property type="entry name" value="PsbU/PolX domain-like"/>
    <property type="match status" value="1"/>
</dbReference>
<evidence type="ECO:0000256" key="9">
    <source>
        <dbReference type="ARBA" id="ARBA00022763"/>
    </source>
</evidence>
<evidence type="ECO:0000256" key="1">
    <source>
        <dbReference type="ARBA" id="ARBA00001936"/>
    </source>
</evidence>
<dbReference type="FunFam" id="3.30.210.10:FF:000002">
    <property type="entry name" value="DNA polymerase"/>
    <property type="match status" value="1"/>
</dbReference>
<dbReference type="GO" id="GO:0006260">
    <property type="term" value="P:DNA replication"/>
    <property type="evidence" value="ECO:0007669"/>
    <property type="project" value="UniProtKB-KW"/>
</dbReference>
<evidence type="ECO:0000256" key="12">
    <source>
        <dbReference type="ARBA" id="ARBA00023204"/>
    </source>
</evidence>
<dbReference type="SUPFAM" id="SSF52113">
    <property type="entry name" value="BRCT domain"/>
    <property type="match status" value="1"/>
</dbReference>
<evidence type="ECO:0000256" key="14">
    <source>
        <dbReference type="ARBA" id="ARBA00049244"/>
    </source>
</evidence>
<dbReference type="InterPro" id="IPR002008">
    <property type="entry name" value="DNA_pol_X_beta-like"/>
</dbReference>
<dbReference type="Gene3D" id="3.30.460.10">
    <property type="entry name" value="Beta Polymerase, domain 2"/>
    <property type="match status" value="1"/>
</dbReference>
<dbReference type="InterPro" id="IPR043519">
    <property type="entry name" value="NT_sf"/>
</dbReference>
<feature type="region of interest" description="Disordered" evidence="15">
    <location>
        <begin position="1"/>
        <end position="93"/>
    </location>
</feature>
<feature type="compositionally biased region" description="Polar residues" evidence="15">
    <location>
        <begin position="12"/>
        <end position="22"/>
    </location>
</feature>
<dbReference type="PROSITE" id="PS00522">
    <property type="entry name" value="DNA_POLYMERASE_X"/>
    <property type="match status" value="1"/>
</dbReference>
<keyword evidence="19" id="KW-1185">Reference proteome</keyword>
<sequence>MGSCFSVPASDGVQQPGATDSTGRVGARRNENEVSLLTGQTSSTPSRAQYPSRQPRERTRTSLERQNAEARDQLIAGRGEAPKYRKHGSWTATPAVSKRDLERTRAAFWETADTFGGRQEIWAILKAAVDADDEKTARAMLDTAQIRLLGNGDLIHGCYDSTGYYYKVPEACLSDPVNVLLEDASTEFESKPGAVIEDLPADTELLDMRVRMSHNSQDIIIQVALVEKISSVATKIQAAAGIKRLKLMMLGRLLKDDGKQTVSDAGWSPGLVIQALTLSALTPSKIMDESAAKGEMIRRAEWIFDGIGDYFEDEPIVDPVQTSPLRTVHTSKKRRTSHSKTTQAPANPDAEIPEALETSATSLPQVNAAATSIFGGVKALFIPSDGKSYWRQARMKKFCQHGGVIADTFTRDVTHILCDDALTATDILDSLGLTALPSSVSVVRHSWVSDCLSNTFQTGCAKFAIDGLPLPGQVKETDLQEPDSTQSSLSLQVKDVKGKAAERRGTSVSMSPSVAFRRQAEDEDQLASLIDLVATEQVTGLDQQLLEASHDQGWQRQFKCMQAFPRAGQTAQPNAELIDQLMELSALCEAMGPKSDIWRSVQYRQAAAAMRQFDKPITRSSDVQHVRGIGPSIARRIEEFLQTGTVSKLDHWRSKMAPILYFMDIYGVGRHQATLWYNQGLRTLEDVLEKGNPSRNQRIGTRIPRGEAQQHKDIVRGAAAKIDPGLQLYLMGSYRRGAQDCGDVDFLVTRPGATADDLWPRFKELIGCLEEQGYLTHALIVSTDADNGKKWQGISKLPAPGSLHRRIDFLMVPWQERGASLLYFTGNDLFNRSIRLLARKKGLSLSEKGLYKDVVRDRTGQKLTAGTRLPCDTEEDIFTYLQVPYRRPEERNVG</sequence>
<dbReference type="PRINTS" id="PR00870">
    <property type="entry name" value="DNAPOLXBETA"/>
</dbReference>
<dbReference type="SMART" id="SM00483">
    <property type="entry name" value="POLXc"/>
    <property type="match status" value="1"/>
</dbReference>
<gene>
    <name evidence="18" type="ORF">BCR37DRAFT_385553</name>
</gene>
<evidence type="ECO:0000313" key="19">
    <source>
        <dbReference type="Proteomes" id="UP000193685"/>
    </source>
</evidence>
<feature type="compositionally biased region" description="Basic residues" evidence="15">
    <location>
        <begin position="329"/>
        <end position="338"/>
    </location>
</feature>
<comment type="cofactor">
    <cofactor evidence="1">
        <name>Mn(2+)</name>
        <dbReference type="ChEBI" id="CHEBI:29035"/>
    </cofactor>
</comment>
<dbReference type="InterPro" id="IPR028207">
    <property type="entry name" value="DNA_pol_B_palm_palm"/>
</dbReference>
<keyword evidence="8" id="KW-0235">DNA replication</keyword>
<dbReference type="EMBL" id="MCFI01000002">
    <property type="protein sequence ID" value="ORY87146.1"/>
    <property type="molecule type" value="Genomic_DNA"/>
</dbReference>
<evidence type="ECO:0000256" key="7">
    <source>
        <dbReference type="ARBA" id="ARBA00022695"/>
    </source>
</evidence>
<feature type="compositionally biased region" description="Basic and acidic residues" evidence="15">
    <location>
        <begin position="54"/>
        <end position="72"/>
    </location>
</feature>
<keyword evidence="11" id="KW-0238">DNA-binding</keyword>
<dbReference type="GeneID" id="63786961"/>
<reference evidence="18 19" key="1">
    <citation type="submission" date="2016-07" db="EMBL/GenBank/DDBJ databases">
        <title>Pervasive Adenine N6-methylation of Active Genes in Fungi.</title>
        <authorList>
            <consortium name="DOE Joint Genome Institute"/>
            <person name="Mondo S.J."/>
            <person name="Dannebaum R.O."/>
            <person name="Kuo R.C."/>
            <person name="Labutti K."/>
            <person name="Haridas S."/>
            <person name="Kuo A."/>
            <person name="Salamov A."/>
            <person name="Ahrendt S.R."/>
            <person name="Lipzen A."/>
            <person name="Sullivan W."/>
            <person name="Andreopoulos W.B."/>
            <person name="Clum A."/>
            <person name="Lindquist E."/>
            <person name="Daum C."/>
            <person name="Ramamoorthy G.K."/>
            <person name="Gryganskyi A."/>
            <person name="Culley D."/>
            <person name="Magnuson J.K."/>
            <person name="James T.Y."/>
            <person name="O'Malley M.A."/>
            <person name="Stajich J.E."/>
            <person name="Spatafora J.W."/>
            <person name="Visel A."/>
            <person name="Grigoriev I.V."/>
        </authorList>
    </citation>
    <scope>NUCLEOTIDE SEQUENCE [LARGE SCALE GENOMIC DNA]</scope>
    <source>
        <strain evidence="18 19">12-1054</strain>
    </source>
</reference>
<dbReference type="Gene3D" id="3.30.210.10">
    <property type="entry name" value="DNA polymerase, thumb domain"/>
    <property type="match status" value="1"/>
</dbReference>
<evidence type="ECO:0000259" key="16">
    <source>
        <dbReference type="PROSITE" id="PS50053"/>
    </source>
</evidence>
<dbReference type="InterPro" id="IPR036420">
    <property type="entry name" value="BRCT_dom_sf"/>
</dbReference>
<dbReference type="Proteomes" id="UP000193685">
    <property type="component" value="Unassembled WGS sequence"/>
</dbReference>
<dbReference type="InterPro" id="IPR018944">
    <property type="entry name" value="DNA_pol_lambd_fingers_domain"/>
</dbReference>
<accession>A0A1Y2FVD0</accession>
<dbReference type="InterPro" id="IPR038169">
    <property type="entry name" value="DC-UbP/UBTD2_N_sf"/>
</dbReference>
<dbReference type="InterPro" id="IPR010996">
    <property type="entry name" value="HHH_MUS81"/>
</dbReference>
<dbReference type="PROSITE" id="PS50053">
    <property type="entry name" value="UBIQUITIN_2"/>
    <property type="match status" value="1"/>
</dbReference>
<dbReference type="Pfam" id="PF16455">
    <property type="entry name" value="UBD"/>
    <property type="match status" value="1"/>
</dbReference>
<feature type="domain" description="BRCT" evidence="17">
    <location>
        <begin position="369"/>
        <end position="452"/>
    </location>
</feature>
<keyword evidence="7" id="KW-0548">Nucleotidyltransferase</keyword>
<dbReference type="Gene3D" id="3.40.50.10190">
    <property type="entry name" value="BRCT domain"/>
    <property type="match status" value="1"/>
</dbReference>
<keyword evidence="13" id="KW-0456">Lyase</keyword>
<feature type="region of interest" description="Disordered" evidence="15">
    <location>
        <begin position="321"/>
        <end position="350"/>
    </location>
</feature>
<dbReference type="Pfam" id="PF14791">
    <property type="entry name" value="DNA_pol_B_thumb"/>
    <property type="match status" value="1"/>
</dbReference>
<dbReference type="PANTHER" id="PTHR11276:SF28">
    <property type="entry name" value="DNA POLYMERASE LAMBDA"/>
    <property type="match status" value="1"/>
</dbReference>
<keyword evidence="9" id="KW-0227">DNA damage</keyword>
<dbReference type="Pfam" id="PF14716">
    <property type="entry name" value="HHH_8"/>
    <property type="match status" value="1"/>
</dbReference>
<dbReference type="GO" id="GO:0006303">
    <property type="term" value="P:double-strand break repair via nonhomologous end joining"/>
    <property type="evidence" value="ECO:0007669"/>
    <property type="project" value="TreeGrafter"/>
</dbReference>
<evidence type="ECO:0000256" key="5">
    <source>
        <dbReference type="ARBA" id="ARBA00022634"/>
    </source>
</evidence>
<dbReference type="Gene3D" id="1.10.150.110">
    <property type="entry name" value="DNA polymerase beta, N-terminal domain-like"/>
    <property type="match status" value="1"/>
</dbReference>
<evidence type="ECO:0000256" key="6">
    <source>
        <dbReference type="ARBA" id="ARBA00022679"/>
    </source>
</evidence>
<dbReference type="InterPro" id="IPR001357">
    <property type="entry name" value="BRCT_dom"/>
</dbReference>
<dbReference type="InterPro" id="IPR000626">
    <property type="entry name" value="Ubiquitin-like_dom"/>
</dbReference>